<dbReference type="InterPro" id="IPR012340">
    <property type="entry name" value="NA-bd_OB-fold"/>
</dbReference>
<accession>A0AAF0X119</accession>
<dbReference type="Gene3D" id="2.40.50.140">
    <property type="entry name" value="Nucleic acid-binding proteins"/>
    <property type="match status" value="1"/>
</dbReference>
<dbReference type="AlphaFoldDB" id="A0AAF0X119"/>
<dbReference type="Proteomes" id="UP000077755">
    <property type="component" value="Chromosome 5"/>
</dbReference>
<proteinExistence type="predicted"/>
<evidence type="ECO:0000313" key="2">
    <source>
        <dbReference type="Proteomes" id="UP000077755"/>
    </source>
</evidence>
<organism evidence="1 2">
    <name type="scientific">Daucus carota subsp. sativus</name>
    <name type="common">Carrot</name>
    <dbReference type="NCBI Taxonomy" id="79200"/>
    <lineage>
        <taxon>Eukaryota</taxon>
        <taxon>Viridiplantae</taxon>
        <taxon>Streptophyta</taxon>
        <taxon>Embryophyta</taxon>
        <taxon>Tracheophyta</taxon>
        <taxon>Spermatophyta</taxon>
        <taxon>Magnoliopsida</taxon>
        <taxon>eudicotyledons</taxon>
        <taxon>Gunneridae</taxon>
        <taxon>Pentapetalae</taxon>
        <taxon>asterids</taxon>
        <taxon>campanulids</taxon>
        <taxon>Apiales</taxon>
        <taxon>Apiaceae</taxon>
        <taxon>Apioideae</taxon>
        <taxon>Scandiceae</taxon>
        <taxon>Daucinae</taxon>
        <taxon>Daucus</taxon>
        <taxon>Daucus sect. Daucus</taxon>
    </lineage>
</organism>
<sequence length="106" mass="12368">MQRVDPILTYTNRYNQQKSSIKFTINDISAPTEVTFHDEVADSFQQQLNQTDEHPIIVIISSCKSTFIQGEPKLTNRSATRFFINHDHEAVEELRNAVRLANWRFD</sequence>
<dbReference type="SUPFAM" id="SSF50249">
    <property type="entry name" value="Nucleic acid-binding proteins"/>
    <property type="match status" value="1"/>
</dbReference>
<reference evidence="1" key="2">
    <citation type="submission" date="2022-03" db="EMBL/GenBank/DDBJ databases">
        <title>Draft title - Genomic analysis of global carrot germplasm unveils the trajectory of domestication and the origin of high carotenoid orange carrot.</title>
        <authorList>
            <person name="Iorizzo M."/>
            <person name="Ellison S."/>
            <person name="Senalik D."/>
            <person name="Macko-Podgorni A."/>
            <person name="Grzebelus D."/>
            <person name="Bostan H."/>
            <person name="Rolling W."/>
            <person name="Curaba J."/>
            <person name="Simon P."/>
        </authorList>
    </citation>
    <scope>NUCLEOTIDE SEQUENCE</scope>
    <source>
        <tissue evidence="1">Leaf</tissue>
    </source>
</reference>
<reference evidence="1" key="1">
    <citation type="journal article" date="2016" name="Nat. Genet.">
        <title>A high-quality carrot genome assembly provides new insights into carotenoid accumulation and asterid genome evolution.</title>
        <authorList>
            <person name="Iorizzo M."/>
            <person name="Ellison S."/>
            <person name="Senalik D."/>
            <person name="Zeng P."/>
            <person name="Satapoomin P."/>
            <person name="Huang J."/>
            <person name="Bowman M."/>
            <person name="Iovene M."/>
            <person name="Sanseverino W."/>
            <person name="Cavagnaro P."/>
            <person name="Yildiz M."/>
            <person name="Macko-Podgorni A."/>
            <person name="Moranska E."/>
            <person name="Grzebelus E."/>
            <person name="Grzebelus D."/>
            <person name="Ashrafi H."/>
            <person name="Zheng Z."/>
            <person name="Cheng S."/>
            <person name="Spooner D."/>
            <person name="Van Deynze A."/>
            <person name="Simon P."/>
        </authorList>
    </citation>
    <scope>NUCLEOTIDE SEQUENCE</scope>
    <source>
        <tissue evidence="1">Leaf</tissue>
    </source>
</reference>
<dbReference type="EMBL" id="CP093347">
    <property type="protein sequence ID" value="WOG99582.1"/>
    <property type="molecule type" value="Genomic_DNA"/>
</dbReference>
<evidence type="ECO:0000313" key="1">
    <source>
        <dbReference type="EMBL" id="WOG99582.1"/>
    </source>
</evidence>
<protein>
    <submittedName>
        <fullName evidence="1">Uncharacterized protein</fullName>
    </submittedName>
</protein>
<gene>
    <name evidence="1" type="ORF">DCAR_0518935</name>
</gene>
<name>A0AAF0X119_DAUCS</name>
<keyword evidence="2" id="KW-1185">Reference proteome</keyword>